<evidence type="ECO:0000313" key="1">
    <source>
        <dbReference type="EMBL" id="RPA87099.1"/>
    </source>
</evidence>
<evidence type="ECO:0000313" key="2">
    <source>
        <dbReference type="Proteomes" id="UP000275078"/>
    </source>
</evidence>
<dbReference type="AlphaFoldDB" id="A0A3N4IMJ6"/>
<keyword evidence="2" id="KW-1185">Reference proteome</keyword>
<accession>A0A3N4IMJ6</accession>
<name>A0A3N4IMJ6_ASCIM</name>
<dbReference type="EMBL" id="ML119647">
    <property type="protein sequence ID" value="RPA87099.1"/>
    <property type="molecule type" value="Genomic_DNA"/>
</dbReference>
<organism evidence="1 2">
    <name type="scientific">Ascobolus immersus RN42</name>
    <dbReference type="NCBI Taxonomy" id="1160509"/>
    <lineage>
        <taxon>Eukaryota</taxon>
        <taxon>Fungi</taxon>
        <taxon>Dikarya</taxon>
        <taxon>Ascomycota</taxon>
        <taxon>Pezizomycotina</taxon>
        <taxon>Pezizomycetes</taxon>
        <taxon>Pezizales</taxon>
        <taxon>Ascobolaceae</taxon>
        <taxon>Ascobolus</taxon>
    </lineage>
</organism>
<dbReference type="Proteomes" id="UP000275078">
    <property type="component" value="Unassembled WGS sequence"/>
</dbReference>
<protein>
    <submittedName>
        <fullName evidence="1">Uncharacterized protein</fullName>
    </submittedName>
</protein>
<reference evidence="1 2" key="1">
    <citation type="journal article" date="2018" name="Nat. Ecol. Evol.">
        <title>Pezizomycetes genomes reveal the molecular basis of ectomycorrhizal truffle lifestyle.</title>
        <authorList>
            <person name="Murat C."/>
            <person name="Payen T."/>
            <person name="Noel B."/>
            <person name="Kuo A."/>
            <person name="Morin E."/>
            <person name="Chen J."/>
            <person name="Kohler A."/>
            <person name="Krizsan K."/>
            <person name="Balestrini R."/>
            <person name="Da Silva C."/>
            <person name="Montanini B."/>
            <person name="Hainaut M."/>
            <person name="Levati E."/>
            <person name="Barry K.W."/>
            <person name="Belfiori B."/>
            <person name="Cichocki N."/>
            <person name="Clum A."/>
            <person name="Dockter R.B."/>
            <person name="Fauchery L."/>
            <person name="Guy J."/>
            <person name="Iotti M."/>
            <person name="Le Tacon F."/>
            <person name="Lindquist E.A."/>
            <person name="Lipzen A."/>
            <person name="Malagnac F."/>
            <person name="Mello A."/>
            <person name="Molinier V."/>
            <person name="Miyauchi S."/>
            <person name="Poulain J."/>
            <person name="Riccioni C."/>
            <person name="Rubini A."/>
            <person name="Sitrit Y."/>
            <person name="Splivallo R."/>
            <person name="Traeger S."/>
            <person name="Wang M."/>
            <person name="Zifcakova L."/>
            <person name="Wipf D."/>
            <person name="Zambonelli A."/>
            <person name="Paolocci F."/>
            <person name="Nowrousian M."/>
            <person name="Ottonello S."/>
            <person name="Baldrian P."/>
            <person name="Spatafora J.W."/>
            <person name="Henrissat B."/>
            <person name="Nagy L.G."/>
            <person name="Aury J.M."/>
            <person name="Wincker P."/>
            <person name="Grigoriev I.V."/>
            <person name="Bonfante P."/>
            <person name="Martin F.M."/>
        </authorList>
    </citation>
    <scope>NUCLEOTIDE SEQUENCE [LARGE SCALE GENOMIC DNA]</scope>
    <source>
        <strain evidence="1 2">RN42</strain>
    </source>
</reference>
<gene>
    <name evidence="1" type="ORF">BJ508DRAFT_357552</name>
</gene>
<proteinExistence type="predicted"/>
<dbReference type="OrthoDB" id="5365583at2759"/>
<sequence>MTKNEIEMKPTVKAGKPRCDLSLLRDQIWSKGLVWAFEVGLIQVVTKGIPGVHKSGCPERHALILEDRLKNDARLGYEWPSSPAFILGDTIKGCKDYMEYPNQKDSFIVRECYYELFRRTSTVSVGRKCKARVFEGAETKAILLTGQSHVGKSTFLTFALVMRLLLGQPTAYQHEKPTRFGTKLLLLTEEGCYYISSQKDKTRFDLDRSVLALCDSEPEAGYWADSKRIWPIVYASPPHKTHYADFIQKQPSTKVLFMDIWTHPELLLVNSCGGCLFSNSEMAELSKKFKPSPSLLEEMLALSYQNQHGISFDQFLRKYEKDLISKAAIQLAKAKDSLSVEDLWLGCDTDGKFSLAVMRPVIPGVDGKMDRITSLSSHFRIVISTDYLYHVLSQAAAAVTVNIEQAGMFFRMVQKLDGGRVSHIYAQNFGRVCVPGSLPHQLTERPTPSHIVFDDEDSDGSDADVECKDEDMMEVDAEVNPQAVMAQPWWDSEIPS</sequence>